<keyword evidence="3" id="KW-0547">Nucleotide-binding</keyword>
<name>A0ABV2ZRT7_9ACTN</name>
<keyword evidence="1" id="KW-0808">Transferase</keyword>
<dbReference type="SUPFAM" id="SSF55874">
    <property type="entry name" value="ATPase domain of HSP90 chaperone/DNA topoisomerase II/histidine kinase"/>
    <property type="match status" value="1"/>
</dbReference>
<keyword evidence="1" id="KW-0723">Serine/threonine-protein kinase</keyword>
<dbReference type="InterPro" id="IPR003594">
    <property type="entry name" value="HATPase_dom"/>
</dbReference>
<dbReference type="InterPro" id="IPR036890">
    <property type="entry name" value="HATPase_C_sf"/>
</dbReference>
<accession>A0ABV2ZRT7</accession>
<evidence type="ECO:0000259" key="2">
    <source>
        <dbReference type="Pfam" id="PF13581"/>
    </source>
</evidence>
<dbReference type="Pfam" id="PF13581">
    <property type="entry name" value="HATPase_c_2"/>
    <property type="match status" value="1"/>
</dbReference>
<dbReference type="Gene3D" id="3.30.565.10">
    <property type="entry name" value="Histidine kinase-like ATPase, C-terminal domain"/>
    <property type="match status" value="1"/>
</dbReference>
<keyword evidence="4" id="KW-1185">Reference proteome</keyword>
<proteinExistence type="predicted"/>
<reference evidence="3 4" key="1">
    <citation type="submission" date="2024-06" db="EMBL/GenBank/DDBJ databases">
        <title>The Natural Products Discovery Center: Release of the First 8490 Sequenced Strains for Exploring Actinobacteria Biosynthetic Diversity.</title>
        <authorList>
            <person name="Kalkreuter E."/>
            <person name="Kautsar S.A."/>
            <person name="Yang D."/>
            <person name="Bader C.D."/>
            <person name="Teijaro C.N."/>
            <person name="Fluegel L."/>
            <person name="Davis C.M."/>
            <person name="Simpson J.R."/>
            <person name="Lauterbach L."/>
            <person name="Steele A.D."/>
            <person name="Gui C."/>
            <person name="Meng S."/>
            <person name="Li G."/>
            <person name="Viehrig K."/>
            <person name="Ye F."/>
            <person name="Su P."/>
            <person name="Kiefer A.F."/>
            <person name="Nichols A."/>
            <person name="Cepeda A.J."/>
            <person name="Yan W."/>
            <person name="Fan B."/>
            <person name="Jiang Y."/>
            <person name="Adhikari A."/>
            <person name="Zheng C.-J."/>
            <person name="Schuster L."/>
            <person name="Cowan T.M."/>
            <person name="Smanski M.J."/>
            <person name="Chevrette M.G."/>
            <person name="De Carvalho L.P.S."/>
            <person name="Shen B."/>
        </authorList>
    </citation>
    <scope>NUCLEOTIDE SEQUENCE [LARGE SCALE GENOMIC DNA]</scope>
    <source>
        <strain evidence="3 4">NPDC033843</strain>
    </source>
</reference>
<gene>
    <name evidence="3" type="ORF">AB0E89_32875</name>
</gene>
<dbReference type="PANTHER" id="PTHR35526">
    <property type="entry name" value="ANTI-SIGMA-F FACTOR RSBW-RELATED"/>
    <property type="match status" value="1"/>
</dbReference>
<evidence type="ECO:0000313" key="3">
    <source>
        <dbReference type="EMBL" id="MEU3785278.1"/>
    </source>
</evidence>
<comment type="caution">
    <text evidence="3">The sequence shown here is derived from an EMBL/GenBank/DDBJ whole genome shotgun (WGS) entry which is preliminary data.</text>
</comment>
<keyword evidence="1" id="KW-0418">Kinase</keyword>
<keyword evidence="3" id="KW-0067">ATP-binding</keyword>
<feature type="domain" description="Histidine kinase/HSP90-like ATPase" evidence="2">
    <location>
        <begin position="29"/>
        <end position="136"/>
    </location>
</feature>
<dbReference type="PANTHER" id="PTHR35526:SF3">
    <property type="entry name" value="ANTI-SIGMA-F FACTOR RSBW"/>
    <property type="match status" value="1"/>
</dbReference>
<dbReference type="Proteomes" id="UP001550739">
    <property type="component" value="Unassembled WGS sequence"/>
</dbReference>
<dbReference type="RefSeq" id="WP_334582278.1">
    <property type="nucleotide sequence ID" value="NZ_JBEZVE010000020.1"/>
</dbReference>
<evidence type="ECO:0000313" key="4">
    <source>
        <dbReference type="Proteomes" id="UP001550739"/>
    </source>
</evidence>
<dbReference type="GO" id="GO:0005524">
    <property type="term" value="F:ATP binding"/>
    <property type="evidence" value="ECO:0007669"/>
    <property type="project" value="UniProtKB-KW"/>
</dbReference>
<dbReference type="EMBL" id="JBEZVE010000020">
    <property type="protein sequence ID" value="MEU3785278.1"/>
    <property type="molecule type" value="Genomic_DNA"/>
</dbReference>
<sequence>MREEELASAGPATGPAAPVTTAASARAHARSVVAARWDPSVRPAQEADVIDLLLVVSELVANALRHGGGLAGFEMTPLDDGIRLAVHDHSENLPAAACGADAAPAGHRTGGYGWPLVVRLARDVTVEKRPTGGKTITVFVPIRPTG</sequence>
<evidence type="ECO:0000256" key="1">
    <source>
        <dbReference type="ARBA" id="ARBA00022527"/>
    </source>
</evidence>
<organism evidence="3 4">
    <name type="scientific">Streptomyces sp. 900129855</name>
    <dbReference type="NCBI Taxonomy" id="3155129"/>
    <lineage>
        <taxon>Bacteria</taxon>
        <taxon>Bacillati</taxon>
        <taxon>Actinomycetota</taxon>
        <taxon>Actinomycetes</taxon>
        <taxon>Kitasatosporales</taxon>
        <taxon>Streptomycetaceae</taxon>
        <taxon>Streptomyces</taxon>
    </lineage>
</organism>
<dbReference type="InterPro" id="IPR050267">
    <property type="entry name" value="Anti-sigma-factor_SerPK"/>
</dbReference>
<dbReference type="CDD" id="cd16936">
    <property type="entry name" value="HATPase_RsbW-like"/>
    <property type="match status" value="1"/>
</dbReference>
<protein>
    <submittedName>
        <fullName evidence="3">ATP-binding protein</fullName>
    </submittedName>
</protein>